<dbReference type="Proteomes" id="UP000790709">
    <property type="component" value="Unassembled WGS sequence"/>
</dbReference>
<sequence>MIFKFTKSDMLNSSLIYPETGALGYTIMTRSHFIRAGDSDSDSESDDDAGETRRTIIFNKAGVSVAEIGWKGRQPVEVVVGKEKIVGGVKGMFGCSSAILSHNVLGINTRFDSEYFWMAAPDALTLLDYESDRIKGQFHINSLRVGDRFLATPIPGLGNDYIEFEPHPFASTEELIVSFLLMEILRRGRFNLSPYVFDRPKIWAGAHFANLSRRLRRSTL</sequence>
<gene>
    <name evidence="1" type="ORF">BV22DRAFT_1074462</name>
</gene>
<keyword evidence="2" id="KW-1185">Reference proteome</keyword>
<reference evidence="1" key="1">
    <citation type="journal article" date="2021" name="New Phytol.">
        <title>Evolutionary innovations through gain and loss of genes in the ectomycorrhizal Boletales.</title>
        <authorList>
            <person name="Wu G."/>
            <person name="Miyauchi S."/>
            <person name="Morin E."/>
            <person name="Kuo A."/>
            <person name="Drula E."/>
            <person name="Varga T."/>
            <person name="Kohler A."/>
            <person name="Feng B."/>
            <person name="Cao Y."/>
            <person name="Lipzen A."/>
            <person name="Daum C."/>
            <person name="Hundley H."/>
            <person name="Pangilinan J."/>
            <person name="Johnson J."/>
            <person name="Barry K."/>
            <person name="LaButti K."/>
            <person name="Ng V."/>
            <person name="Ahrendt S."/>
            <person name="Min B."/>
            <person name="Choi I.G."/>
            <person name="Park H."/>
            <person name="Plett J.M."/>
            <person name="Magnuson J."/>
            <person name="Spatafora J.W."/>
            <person name="Nagy L.G."/>
            <person name="Henrissat B."/>
            <person name="Grigoriev I.V."/>
            <person name="Yang Z.L."/>
            <person name="Xu J."/>
            <person name="Martin F.M."/>
        </authorList>
    </citation>
    <scope>NUCLEOTIDE SEQUENCE</scope>
    <source>
        <strain evidence="1">KUC20120723A-06</strain>
    </source>
</reference>
<evidence type="ECO:0000313" key="2">
    <source>
        <dbReference type="Proteomes" id="UP000790709"/>
    </source>
</evidence>
<comment type="caution">
    <text evidence="1">The sequence shown here is derived from an EMBL/GenBank/DDBJ whole genome shotgun (WGS) entry which is preliminary data.</text>
</comment>
<proteinExistence type="predicted"/>
<dbReference type="EMBL" id="MU266601">
    <property type="protein sequence ID" value="KAH7920136.1"/>
    <property type="molecule type" value="Genomic_DNA"/>
</dbReference>
<protein>
    <submittedName>
        <fullName evidence="1">Uncharacterized protein</fullName>
    </submittedName>
</protein>
<name>A0ACB8B2W4_9AGAM</name>
<evidence type="ECO:0000313" key="1">
    <source>
        <dbReference type="EMBL" id="KAH7920136.1"/>
    </source>
</evidence>
<organism evidence="1 2">
    <name type="scientific">Leucogyrophana mollusca</name>
    <dbReference type="NCBI Taxonomy" id="85980"/>
    <lineage>
        <taxon>Eukaryota</taxon>
        <taxon>Fungi</taxon>
        <taxon>Dikarya</taxon>
        <taxon>Basidiomycota</taxon>
        <taxon>Agaricomycotina</taxon>
        <taxon>Agaricomycetes</taxon>
        <taxon>Agaricomycetidae</taxon>
        <taxon>Boletales</taxon>
        <taxon>Boletales incertae sedis</taxon>
        <taxon>Leucogyrophana</taxon>
    </lineage>
</organism>
<accession>A0ACB8B2W4</accession>